<dbReference type="HAMAP" id="MF_01810">
    <property type="entry name" value="YidC_type1"/>
    <property type="match status" value="1"/>
</dbReference>
<keyword evidence="5 13" id="KW-1003">Cell membrane</keyword>
<evidence type="ECO:0000256" key="9">
    <source>
        <dbReference type="ARBA" id="ARBA00023136"/>
    </source>
</evidence>
<dbReference type="NCBIfam" id="NF002352">
    <property type="entry name" value="PRK01318.1-3"/>
    <property type="match status" value="1"/>
</dbReference>
<evidence type="ECO:0000256" key="6">
    <source>
        <dbReference type="ARBA" id="ARBA00022692"/>
    </source>
</evidence>
<comment type="subunit">
    <text evidence="13">Interacts with the Sec translocase complex via SecD. Specifically interacts with transmembrane segments of nascent integral membrane proteins during membrane integration.</text>
</comment>
<dbReference type="PRINTS" id="PR01900">
    <property type="entry name" value="YIDCPROTEIN"/>
</dbReference>
<dbReference type="EMBL" id="SHBO01000050">
    <property type="protein sequence ID" value="RZO04966.1"/>
    <property type="molecule type" value="Genomic_DNA"/>
</dbReference>
<evidence type="ECO:0000256" key="8">
    <source>
        <dbReference type="ARBA" id="ARBA00022989"/>
    </source>
</evidence>
<reference evidence="16 17" key="1">
    <citation type="submission" date="2019-02" db="EMBL/GenBank/DDBJ databases">
        <title>Prokaryotic population dynamics and viral predation in marine succession experiment using metagenomics: the confinement effect.</title>
        <authorList>
            <person name="Haro-Moreno J.M."/>
            <person name="Rodriguez-Valera F."/>
            <person name="Lopez-Perez M."/>
        </authorList>
    </citation>
    <scope>NUCLEOTIDE SEQUENCE [LARGE SCALE GENOMIC DNA]</scope>
    <source>
        <strain evidence="16">MED-G169</strain>
    </source>
</reference>
<evidence type="ECO:0000256" key="13">
    <source>
        <dbReference type="HAMAP-Rule" id="MF_01810"/>
    </source>
</evidence>
<evidence type="ECO:0000256" key="5">
    <source>
        <dbReference type="ARBA" id="ARBA00022475"/>
    </source>
</evidence>
<dbReference type="GO" id="GO:0005886">
    <property type="term" value="C:plasma membrane"/>
    <property type="evidence" value="ECO:0007669"/>
    <property type="project" value="UniProtKB-SubCell"/>
</dbReference>
<feature type="transmembrane region" description="Helical" evidence="13">
    <location>
        <begin position="375"/>
        <end position="394"/>
    </location>
</feature>
<dbReference type="InterPro" id="IPR047196">
    <property type="entry name" value="YidC_ALB_C"/>
</dbReference>
<dbReference type="InterPro" id="IPR028055">
    <property type="entry name" value="YidC/Oxa/ALB_C"/>
</dbReference>
<keyword evidence="8 13" id="KW-1133">Transmembrane helix</keyword>
<feature type="domain" description="Membrane insertase YidC N-terminal" evidence="15">
    <location>
        <begin position="87"/>
        <end position="363"/>
    </location>
</feature>
<evidence type="ECO:0000256" key="2">
    <source>
        <dbReference type="ARBA" id="ARBA00010527"/>
    </source>
</evidence>
<keyword evidence="6 13" id="KW-0812">Transmembrane</keyword>
<dbReference type="PANTHER" id="PTHR12428">
    <property type="entry name" value="OXA1"/>
    <property type="match status" value="1"/>
</dbReference>
<evidence type="ECO:0000313" key="17">
    <source>
        <dbReference type="Proteomes" id="UP000318148"/>
    </source>
</evidence>
<dbReference type="Gene3D" id="2.70.98.90">
    <property type="match status" value="1"/>
</dbReference>
<comment type="caution">
    <text evidence="16">The sequence shown here is derived from an EMBL/GenBank/DDBJ whole genome shotgun (WGS) entry which is preliminary data.</text>
</comment>
<keyword evidence="4 13" id="KW-0813">Transport</keyword>
<comment type="subcellular location">
    <subcellularLocation>
        <location evidence="1">Cell inner membrane</location>
        <topology evidence="1">Multi-pass membrane protein</topology>
    </subcellularLocation>
    <subcellularLocation>
        <location evidence="13">Cell membrane</location>
        <topology evidence="13">Multi-pass membrane protein</topology>
    </subcellularLocation>
</comment>
<protein>
    <recommendedName>
        <fullName evidence="3 13">Membrane protein insertase YidC</fullName>
    </recommendedName>
    <alternativeName>
        <fullName evidence="12 13">Foldase YidC</fullName>
    </alternativeName>
    <alternativeName>
        <fullName evidence="11 13">Membrane integrase YidC</fullName>
    </alternativeName>
    <alternativeName>
        <fullName evidence="13">Membrane protein YidC</fullName>
    </alternativeName>
</protein>
<accession>A0A520LK11</accession>
<dbReference type="GO" id="GO:0032977">
    <property type="term" value="F:membrane insertase activity"/>
    <property type="evidence" value="ECO:0007669"/>
    <property type="project" value="InterPro"/>
</dbReference>
<dbReference type="InterPro" id="IPR028053">
    <property type="entry name" value="Membr_insert_YidC_N"/>
</dbReference>
<organism evidence="16 17">
    <name type="scientific">SAR92 clade bacterium</name>
    <dbReference type="NCBI Taxonomy" id="2315479"/>
    <lineage>
        <taxon>Bacteria</taxon>
        <taxon>Pseudomonadati</taxon>
        <taxon>Pseudomonadota</taxon>
        <taxon>Gammaproteobacteria</taxon>
        <taxon>Cellvibrionales</taxon>
        <taxon>Porticoccaceae</taxon>
        <taxon>SAR92 clade</taxon>
    </lineage>
</organism>
<dbReference type="Pfam" id="PF02096">
    <property type="entry name" value="60KD_IMP"/>
    <property type="match status" value="1"/>
</dbReference>
<dbReference type="NCBIfam" id="TIGR03593">
    <property type="entry name" value="yidC_nterm"/>
    <property type="match status" value="1"/>
</dbReference>
<sequence>MDWQKSFLIIGMAVSAWLLVIQWNHFSERQDSFVETVESVDTQISSSNYEKRIDNTPVSDFSNELPTLIEQEIETSVLPVIKEFSYIRATTDLLDILIDPEGGDIVKATLLKHKDKLSETGKPIVLLDNTSDKLYIARSGIIGRNATDTVDGRPIFTSRYQQYNLTDGSSSMDVDLFYSDGKVDFVKRFTFNESAYHVDVTYLIKNNSTEMWSGVFYGQLKRDSKVPDINEGRFGPAAFLGAAIREPEKNFAKYDFEDIADQTINTSIDGGWISMVQLYYISAWVPPAKETNNYSLRKISGKDEYVMSFTSPPVLISPGSSGEYSSRFYVGPKDQKVLSDLADYLDLTVDYGFLWMVGKPIFMAMEFIESYVGNWGWAIILVTILIKLFLYPLSKASLKSMAKMRELQPEMNRLKELYGDDRQKMSQELMGLYKKEKVNPAGGCFPILLQMPVFLALYWVLLESVEIRHAPWIFWIQDLSSRDPYFILPLIMGGSMLLMQRTQPMPTDPLQAKIMKFMPIAFTLFCMSFPSGLVLYWTINNIISMGQQYYVNKQLKKPSQV</sequence>
<dbReference type="PANTHER" id="PTHR12428:SF65">
    <property type="entry name" value="CYTOCHROME C OXIDASE ASSEMBLY PROTEIN COX18, MITOCHONDRIAL"/>
    <property type="match status" value="1"/>
</dbReference>
<evidence type="ECO:0000313" key="16">
    <source>
        <dbReference type="EMBL" id="RZO04966.1"/>
    </source>
</evidence>
<comment type="similarity">
    <text evidence="2 13">Belongs to the OXA1/ALB3/YidC family. Type 1 subfamily.</text>
</comment>
<dbReference type="GO" id="GO:0015031">
    <property type="term" value="P:protein transport"/>
    <property type="evidence" value="ECO:0007669"/>
    <property type="project" value="UniProtKB-KW"/>
</dbReference>
<feature type="domain" description="Membrane insertase YidC/Oxa/ALB C-terminal" evidence="14">
    <location>
        <begin position="375"/>
        <end position="553"/>
    </location>
</feature>
<gene>
    <name evidence="13 16" type="primary">yidC</name>
    <name evidence="16" type="ORF">EVB02_03745</name>
</gene>
<keyword evidence="10 13" id="KW-0143">Chaperone</keyword>
<feature type="transmembrane region" description="Helical" evidence="13">
    <location>
        <begin position="520"/>
        <end position="539"/>
    </location>
</feature>
<dbReference type="Proteomes" id="UP000318148">
    <property type="component" value="Unassembled WGS sequence"/>
</dbReference>
<name>A0A520LK11_9GAMM</name>
<dbReference type="NCBIfam" id="TIGR03592">
    <property type="entry name" value="yidC_oxa1_cterm"/>
    <property type="match status" value="1"/>
</dbReference>
<keyword evidence="7 13" id="KW-0653">Protein transport</keyword>
<dbReference type="InterPro" id="IPR001708">
    <property type="entry name" value="YidC/ALB3/OXA1/COX18"/>
</dbReference>
<dbReference type="Pfam" id="PF14849">
    <property type="entry name" value="YidC_periplas"/>
    <property type="match status" value="1"/>
</dbReference>
<feature type="transmembrane region" description="Helical" evidence="13">
    <location>
        <begin position="443"/>
        <end position="462"/>
    </location>
</feature>
<dbReference type="CDD" id="cd19961">
    <property type="entry name" value="EcYidC-like_peri"/>
    <property type="match status" value="1"/>
</dbReference>
<keyword evidence="9 13" id="KW-0472">Membrane</keyword>
<evidence type="ECO:0000256" key="12">
    <source>
        <dbReference type="ARBA" id="ARBA00033342"/>
    </source>
</evidence>
<evidence type="ECO:0000256" key="4">
    <source>
        <dbReference type="ARBA" id="ARBA00022448"/>
    </source>
</evidence>
<evidence type="ECO:0000259" key="15">
    <source>
        <dbReference type="Pfam" id="PF14849"/>
    </source>
</evidence>
<evidence type="ECO:0000256" key="3">
    <source>
        <dbReference type="ARBA" id="ARBA00015325"/>
    </source>
</evidence>
<dbReference type="GO" id="GO:0051205">
    <property type="term" value="P:protein insertion into membrane"/>
    <property type="evidence" value="ECO:0007669"/>
    <property type="project" value="TreeGrafter"/>
</dbReference>
<proteinExistence type="inferred from homology"/>
<dbReference type="InterPro" id="IPR019998">
    <property type="entry name" value="Membr_insert_YidC"/>
</dbReference>
<evidence type="ECO:0000256" key="7">
    <source>
        <dbReference type="ARBA" id="ARBA00022927"/>
    </source>
</evidence>
<evidence type="ECO:0000256" key="1">
    <source>
        <dbReference type="ARBA" id="ARBA00004429"/>
    </source>
</evidence>
<evidence type="ECO:0000259" key="14">
    <source>
        <dbReference type="Pfam" id="PF02096"/>
    </source>
</evidence>
<dbReference type="InterPro" id="IPR038221">
    <property type="entry name" value="YidC_periplasmic_sf"/>
</dbReference>
<dbReference type="PRINTS" id="PR00701">
    <property type="entry name" value="60KDINNERMP"/>
</dbReference>
<dbReference type="AlphaFoldDB" id="A0A520LK11"/>
<comment type="function">
    <text evidence="13">Required for the insertion and/or proper folding and/or complex formation of integral membrane proteins into the membrane. Involved in integration of membrane proteins that insert both dependently and independently of the Sec translocase complex, as well as at least some lipoproteins. Aids folding of multispanning membrane proteins.</text>
</comment>
<evidence type="ECO:0000256" key="10">
    <source>
        <dbReference type="ARBA" id="ARBA00023186"/>
    </source>
</evidence>
<feature type="transmembrane region" description="Helical" evidence="13">
    <location>
        <begin position="7"/>
        <end position="26"/>
    </location>
</feature>
<evidence type="ECO:0000256" key="11">
    <source>
        <dbReference type="ARBA" id="ARBA00033245"/>
    </source>
</evidence>
<dbReference type="CDD" id="cd20070">
    <property type="entry name" value="5TM_YidC_Alb3"/>
    <property type="match status" value="1"/>
</dbReference>